<sequence>MKRILLLMPFMLLAVLSHAQRSDNYKPTNNPNVRLTRTNMPIVFINVDGQMIQREDRVTARVKIIDNGEGQYNYGDTIAHPDQKVDYEGYVGLKYRGNSSFNSSEKKPYSFRPLDKPLEEGGKKQKVKIMGMGKDNDWALLAPFSDKSMIRDVLTFELARPYFDYVPHAKFCELVLDGTYYGVFIMSERVGKGKNRLNLNDPGEDDGDLTGDFHVEIDRDDEPQYYRSKYHPVDGSGNELSSSWITYQYKSPEYDDFAELPAGTEAALHKAIDDMEASFRTSYYSDPERGYRKYVDETSFIDYMLATELSFNIDGYRLSTNLYKYSETRAAREGLDHRWKMSLWDFNIAYGNANYNYGERTDLWQYDFNARTGDPQLVPFWWYKLTRDKSFMDNVKQRWQQYRNGQYSDEAIEAKIDSLTNVITSGGALNRNQSAWNVIGRQVWPNYYVGQTYGDEIDYLKNWIRNRVKFMDKQLLPRDPSLRYVPVSVSEGWNGDVIIESLPASGHATGAIDDNRSFYSESLKSEGGLPDSRVIVSNSDIEYRLAAYDGNNSLHLRSSGQTGELVFDKPFATAELSMLATSGRGQSEIEAVVNYADGTSSSPQMLTVRDWSVRNPVGDEAVTQLGCMTLSDSSYGTDCHYCLFENAISCDENRQVKSVTINMRNDATLSVLAFSRQEKTSTAISSPSVKGERTVVGIYSADGVRQSGTKSGLNIIRYSDGTVRKVMLK</sequence>
<dbReference type="RefSeq" id="WP_289825922.1">
    <property type="nucleotide sequence ID" value="NZ_JAUEIE010000012.1"/>
</dbReference>
<accession>A0AAW7JWG1</accession>
<dbReference type="Proteomes" id="UP001168478">
    <property type="component" value="Unassembled WGS sequence"/>
</dbReference>
<keyword evidence="4" id="KW-1185">Reference proteome</keyword>
<dbReference type="Pfam" id="PF08757">
    <property type="entry name" value="CotH"/>
    <property type="match status" value="1"/>
</dbReference>
<dbReference type="Proteomes" id="UP001167831">
    <property type="component" value="Unassembled WGS sequence"/>
</dbReference>
<keyword evidence="3" id="KW-0808">Transferase</keyword>
<reference evidence="3" key="1">
    <citation type="submission" date="2023-06" db="EMBL/GenBank/DDBJ databases">
        <authorList>
            <person name="Zeman M."/>
            <person name="Kubasova T."/>
            <person name="Jahodarova E."/>
            <person name="Nykrynova M."/>
            <person name="Rychlik I."/>
        </authorList>
    </citation>
    <scope>NUCLEOTIDE SEQUENCE</scope>
    <source>
        <strain evidence="3">ET15</strain>
        <strain evidence="2">ET37</strain>
    </source>
</reference>
<protein>
    <submittedName>
        <fullName evidence="3">CotH kinase family protein</fullName>
    </submittedName>
</protein>
<evidence type="ECO:0000313" key="4">
    <source>
        <dbReference type="Proteomes" id="UP001167831"/>
    </source>
</evidence>
<organism evidence="3 5">
    <name type="scientific">Leyella lascolaii</name>
    <dbReference type="NCBI Taxonomy" id="1776379"/>
    <lineage>
        <taxon>Bacteria</taxon>
        <taxon>Pseudomonadati</taxon>
        <taxon>Bacteroidota</taxon>
        <taxon>Bacteroidia</taxon>
        <taxon>Bacteroidales</taxon>
        <taxon>Prevotellaceae</taxon>
        <taxon>Leyella</taxon>
    </lineage>
</organism>
<keyword evidence="3" id="KW-0418">Kinase</keyword>
<dbReference type="InterPro" id="IPR014867">
    <property type="entry name" value="Spore_coat_CotH_CotH2/3/7"/>
</dbReference>
<feature type="chain" id="PRO_5043857617" evidence="1">
    <location>
        <begin position="20"/>
        <end position="729"/>
    </location>
</feature>
<name>A0AAW7JWG1_9BACT</name>
<dbReference type="GO" id="GO:0016301">
    <property type="term" value="F:kinase activity"/>
    <property type="evidence" value="ECO:0007669"/>
    <property type="project" value="UniProtKB-KW"/>
</dbReference>
<keyword evidence="1" id="KW-0732">Signal</keyword>
<comment type="caution">
    <text evidence="3">The sequence shown here is derived from an EMBL/GenBank/DDBJ whole genome shotgun (WGS) entry which is preliminary data.</text>
</comment>
<evidence type="ECO:0000313" key="3">
    <source>
        <dbReference type="EMBL" id="MDN0025677.1"/>
    </source>
</evidence>
<gene>
    <name evidence="2" type="ORF">QVN81_10715</name>
    <name evidence="3" type="ORF">QVN84_09125</name>
</gene>
<reference evidence="3" key="2">
    <citation type="submission" date="2023-08" db="EMBL/GenBank/DDBJ databases">
        <title>Identification and characterization of horizontal gene transfer across gut microbiota members of farm animals based on homology search.</title>
        <authorList>
            <person name="Schwarzerova J."/>
            <person name="Nykrynova M."/>
            <person name="Jureckova K."/>
            <person name="Cejkova D."/>
            <person name="Rychlik I."/>
        </authorList>
    </citation>
    <scope>NUCLEOTIDE SEQUENCE</scope>
    <source>
        <strain evidence="3">ET15</strain>
        <strain evidence="2">ET37</strain>
    </source>
</reference>
<evidence type="ECO:0000256" key="1">
    <source>
        <dbReference type="SAM" id="SignalP"/>
    </source>
</evidence>
<dbReference type="AlphaFoldDB" id="A0AAW7JWG1"/>
<dbReference type="EMBL" id="JAUEIF010000008">
    <property type="protein sequence ID" value="MDN0025677.1"/>
    <property type="molecule type" value="Genomic_DNA"/>
</dbReference>
<dbReference type="EMBL" id="JAUEIE010000012">
    <property type="protein sequence ID" value="MDN0023485.1"/>
    <property type="molecule type" value="Genomic_DNA"/>
</dbReference>
<feature type="signal peptide" evidence="1">
    <location>
        <begin position="1"/>
        <end position="19"/>
    </location>
</feature>
<proteinExistence type="predicted"/>
<evidence type="ECO:0000313" key="5">
    <source>
        <dbReference type="Proteomes" id="UP001168478"/>
    </source>
</evidence>
<evidence type="ECO:0000313" key="2">
    <source>
        <dbReference type="EMBL" id="MDN0023485.1"/>
    </source>
</evidence>